<evidence type="ECO:0000259" key="16">
    <source>
        <dbReference type="Pfam" id="PF07732"/>
    </source>
</evidence>
<comment type="caution">
    <text evidence="17">The sequence shown here is derived from an EMBL/GenBank/DDBJ whole genome shotgun (WGS) entry which is preliminary data.</text>
</comment>
<dbReference type="SUPFAM" id="SSF49503">
    <property type="entry name" value="Cupredoxins"/>
    <property type="match status" value="2"/>
</dbReference>
<keyword evidence="14" id="KW-0325">Glycoprotein</keyword>
<evidence type="ECO:0000256" key="5">
    <source>
        <dbReference type="ARBA" id="ARBA00022692"/>
    </source>
</evidence>
<sequence length="317" mass="35330">MSVTLFVVYSCCVLFLVNPAWAITRRHYIAAVEELWDYAPGGGDKTVYNGSDPMAQDSDWRTFLESGPDRIGRRYKKAMYREYTDDTFTTPKSRDDQPWLGFLGPIIAGERDDVILITFKNLASRSYSMHPHGVQYAKDSEGALYQDGTSGANKADDQVPPGQQHVYMWNVTSDAAPTDDDADCLTWVYHSHVNTVRDTNSGLIGILLTCKPGMLTIASERYTQFALLLNVMDENKSWYLDDNINDYCTDPGSVDKDDEGFQESNLMHGINGRVFGHLDGLEACVGSTVLWHLVGFGTEVDTHSLSISGHSFLASQH</sequence>
<dbReference type="EMBL" id="JACVVK020000182">
    <property type="protein sequence ID" value="KAK7486236.1"/>
    <property type="molecule type" value="Genomic_DNA"/>
</dbReference>
<keyword evidence="18" id="KW-1185">Reference proteome</keyword>
<evidence type="ECO:0000256" key="13">
    <source>
        <dbReference type="ARBA" id="ARBA00023157"/>
    </source>
</evidence>
<dbReference type="PANTHER" id="PTHR11709">
    <property type="entry name" value="MULTI-COPPER OXIDASE"/>
    <property type="match status" value="1"/>
</dbReference>
<proteinExistence type="inferred from homology"/>
<keyword evidence="12" id="KW-0472">Membrane</keyword>
<name>A0ABD0KG98_9CAEN</name>
<reference evidence="17 18" key="1">
    <citation type="journal article" date="2023" name="Sci. Data">
        <title>Genome assembly of the Korean intertidal mud-creeper Batillaria attramentaria.</title>
        <authorList>
            <person name="Patra A.K."/>
            <person name="Ho P.T."/>
            <person name="Jun S."/>
            <person name="Lee S.J."/>
            <person name="Kim Y."/>
            <person name="Won Y.J."/>
        </authorList>
    </citation>
    <scope>NUCLEOTIDE SEQUENCE [LARGE SCALE GENOMIC DNA]</scope>
    <source>
        <strain evidence="17">Wonlab-2016</strain>
    </source>
</reference>
<evidence type="ECO:0000256" key="6">
    <source>
        <dbReference type="ARBA" id="ARBA00022723"/>
    </source>
</evidence>
<keyword evidence="9" id="KW-1133">Transmembrane helix</keyword>
<keyword evidence="4" id="KW-0813">Transport</keyword>
<evidence type="ECO:0000256" key="12">
    <source>
        <dbReference type="ARBA" id="ARBA00023136"/>
    </source>
</evidence>
<dbReference type="PANTHER" id="PTHR11709:SF504">
    <property type="entry name" value="PLASTOCYANIN-LIKE DOMAIN-CONTAINING PROTEIN"/>
    <property type="match status" value="1"/>
</dbReference>
<dbReference type="GO" id="GO:0006811">
    <property type="term" value="P:monoatomic ion transport"/>
    <property type="evidence" value="ECO:0007669"/>
    <property type="project" value="UniProtKB-KW"/>
</dbReference>
<evidence type="ECO:0000256" key="10">
    <source>
        <dbReference type="ARBA" id="ARBA00023002"/>
    </source>
</evidence>
<dbReference type="InterPro" id="IPR045087">
    <property type="entry name" value="Cu-oxidase_fam"/>
</dbReference>
<dbReference type="GO" id="GO:0046872">
    <property type="term" value="F:metal ion binding"/>
    <property type="evidence" value="ECO:0007669"/>
    <property type="project" value="UniProtKB-KW"/>
</dbReference>
<dbReference type="GO" id="GO:0016491">
    <property type="term" value="F:oxidoreductase activity"/>
    <property type="evidence" value="ECO:0007669"/>
    <property type="project" value="UniProtKB-KW"/>
</dbReference>
<keyword evidence="6" id="KW-0479">Metal-binding</keyword>
<feature type="domain" description="Plastocyanin-like" evidence="16">
    <location>
        <begin position="102"/>
        <end position="208"/>
    </location>
</feature>
<comment type="similarity">
    <text evidence="3">Belongs to the multicopper oxidase family.</text>
</comment>
<keyword evidence="13" id="KW-1015">Disulfide bond</keyword>
<keyword evidence="5" id="KW-0812">Transmembrane</keyword>
<keyword evidence="7 15" id="KW-0732">Signal</keyword>
<keyword evidence="10" id="KW-0560">Oxidoreductase</keyword>
<keyword evidence="8" id="KW-0677">Repeat</keyword>
<comment type="subcellular location">
    <subcellularLocation>
        <location evidence="2">Membrane</location>
        <topology evidence="2">Single-pass membrane protein</topology>
    </subcellularLocation>
</comment>
<dbReference type="Pfam" id="PF07732">
    <property type="entry name" value="Cu-oxidase_3"/>
    <property type="match status" value="1"/>
</dbReference>
<evidence type="ECO:0000313" key="18">
    <source>
        <dbReference type="Proteomes" id="UP001519460"/>
    </source>
</evidence>
<gene>
    <name evidence="17" type="ORF">BaRGS_00022559</name>
</gene>
<protein>
    <recommendedName>
        <fullName evidence="16">Plastocyanin-like domain-containing protein</fullName>
    </recommendedName>
</protein>
<evidence type="ECO:0000256" key="11">
    <source>
        <dbReference type="ARBA" id="ARBA00023065"/>
    </source>
</evidence>
<feature type="chain" id="PRO_5044859609" description="Plastocyanin-like domain-containing protein" evidence="15">
    <location>
        <begin position="23"/>
        <end position="317"/>
    </location>
</feature>
<evidence type="ECO:0000313" key="17">
    <source>
        <dbReference type="EMBL" id="KAK7486236.1"/>
    </source>
</evidence>
<dbReference type="Gene3D" id="2.60.40.420">
    <property type="entry name" value="Cupredoxins - blue copper proteins"/>
    <property type="match status" value="1"/>
</dbReference>
<organism evidence="17 18">
    <name type="scientific">Batillaria attramentaria</name>
    <dbReference type="NCBI Taxonomy" id="370345"/>
    <lineage>
        <taxon>Eukaryota</taxon>
        <taxon>Metazoa</taxon>
        <taxon>Spiralia</taxon>
        <taxon>Lophotrochozoa</taxon>
        <taxon>Mollusca</taxon>
        <taxon>Gastropoda</taxon>
        <taxon>Caenogastropoda</taxon>
        <taxon>Sorbeoconcha</taxon>
        <taxon>Cerithioidea</taxon>
        <taxon>Batillariidae</taxon>
        <taxon>Batillaria</taxon>
    </lineage>
</organism>
<dbReference type="InterPro" id="IPR008972">
    <property type="entry name" value="Cupredoxin"/>
</dbReference>
<dbReference type="GO" id="GO:0016020">
    <property type="term" value="C:membrane"/>
    <property type="evidence" value="ECO:0007669"/>
    <property type="project" value="UniProtKB-SubCell"/>
</dbReference>
<evidence type="ECO:0000256" key="8">
    <source>
        <dbReference type="ARBA" id="ARBA00022737"/>
    </source>
</evidence>
<evidence type="ECO:0000256" key="4">
    <source>
        <dbReference type="ARBA" id="ARBA00022448"/>
    </source>
</evidence>
<keyword evidence="11" id="KW-0406">Ion transport</keyword>
<feature type="signal peptide" evidence="15">
    <location>
        <begin position="1"/>
        <end position="22"/>
    </location>
</feature>
<accession>A0ABD0KG98</accession>
<evidence type="ECO:0000256" key="9">
    <source>
        <dbReference type="ARBA" id="ARBA00022989"/>
    </source>
</evidence>
<evidence type="ECO:0000256" key="15">
    <source>
        <dbReference type="SAM" id="SignalP"/>
    </source>
</evidence>
<dbReference type="AlphaFoldDB" id="A0ABD0KG98"/>
<evidence type="ECO:0000256" key="7">
    <source>
        <dbReference type="ARBA" id="ARBA00022729"/>
    </source>
</evidence>
<evidence type="ECO:0000256" key="14">
    <source>
        <dbReference type="ARBA" id="ARBA00023180"/>
    </source>
</evidence>
<evidence type="ECO:0000256" key="3">
    <source>
        <dbReference type="ARBA" id="ARBA00010609"/>
    </source>
</evidence>
<evidence type="ECO:0000256" key="1">
    <source>
        <dbReference type="ARBA" id="ARBA00001935"/>
    </source>
</evidence>
<evidence type="ECO:0000256" key="2">
    <source>
        <dbReference type="ARBA" id="ARBA00004167"/>
    </source>
</evidence>
<dbReference type="Proteomes" id="UP001519460">
    <property type="component" value="Unassembled WGS sequence"/>
</dbReference>
<comment type="cofactor">
    <cofactor evidence="1">
        <name>Cu cation</name>
        <dbReference type="ChEBI" id="CHEBI:23378"/>
    </cofactor>
</comment>
<dbReference type="InterPro" id="IPR011707">
    <property type="entry name" value="Cu-oxidase-like_N"/>
</dbReference>
<dbReference type="FunFam" id="2.60.40.420:FF:000002">
    <property type="entry name" value="Hephaestin like 1"/>
    <property type="match status" value="1"/>
</dbReference>
<feature type="non-terminal residue" evidence="17">
    <location>
        <position position="317"/>
    </location>
</feature>